<dbReference type="GO" id="GO:0005829">
    <property type="term" value="C:cytosol"/>
    <property type="evidence" value="ECO:0007669"/>
    <property type="project" value="TreeGrafter"/>
</dbReference>
<dbReference type="InterPro" id="IPR023210">
    <property type="entry name" value="NADP_OxRdtase_dom"/>
</dbReference>
<dbReference type="PRINTS" id="PR00069">
    <property type="entry name" value="ALDKETRDTASE"/>
</dbReference>
<evidence type="ECO:0000313" key="2">
    <source>
        <dbReference type="EMBL" id="AUM75514.1"/>
    </source>
</evidence>
<dbReference type="PROSITE" id="PS00062">
    <property type="entry name" value="ALDOKETO_REDUCTASE_2"/>
    <property type="match status" value="1"/>
</dbReference>
<dbReference type="AlphaFoldDB" id="A0A2K9MIT2"/>
<sequence>MNRFQIADGVSLSRIAYGMSRMAEAEDTGPGAVLGRLDACLGQGITTLDQADIYGDYRAEAMLGAAFAQRPGLRDSFEIVTKAGVVMPGGRVAGARLRYYDTSRAHILASVEASLKALRTDRVDLLLIHRPDPLMDPAETGAVLDDLVRTGKARAVGVSNFQPHDMALLQDHMVQPLVVNQIEISLAAPEPVTNGELAYQQRAGMVPMAWSPLAGGALFAGARPALLAVLREMAAEKDCDIAALAVAWLLAHPAGIVPVMGTNRLERIARLTDALQVSLDRQDWFTLYAAAVGHEVP</sequence>
<dbReference type="OrthoDB" id="9768793at2"/>
<dbReference type="Gene3D" id="3.20.20.100">
    <property type="entry name" value="NADP-dependent oxidoreductase domain"/>
    <property type="match status" value="1"/>
</dbReference>
<gene>
    <name evidence="2" type="ORF">CYR75_03815</name>
</gene>
<dbReference type="KEGG" id="paru:CYR75_03815"/>
<dbReference type="InterPro" id="IPR036812">
    <property type="entry name" value="NAD(P)_OxRdtase_dom_sf"/>
</dbReference>
<proteinExistence type="predicted"/>
<reference evidence="3" key="1">
    <citation type="submission" date="2017-12" db="EMBL/GenBank/DDBJ databases">
        <title>Genomic analysis of Paracoccus sp. CBA4604.</title>
        <authorList>
            <person name="Roh S.W."/>
            <person name="Kim J.Y."/>
            <person name="Kim J.S."/>
        </authorList>
    </citation>
    <scope>NUCLEOTIDE SEQUENCE [LARGE SCALE GENOMIC DNA]</scope>
    <source>
        <strain evidence="3">CBA4604</strain>
    </source>
</reference>
<evidence type="ECO:0000259" key="1">
    <source>
        <dbReference type="Pfam" id="PF00248"/>
    </source>
</evidence>
<keyword evidence="3" id="KW-1185">Reference proteome</keyword>
<name>A0A2K9MIT2_9RHOB</name>
<evidence type="ECO:0000313" key="3">
    <source>
        <dbReference type="Proteomes" id="UP000234882"/>
    </source>
</evidence>
<feature type="domain" description="NADP-dependent oxidoreductase" evidence="1">
    <location>
        <begin position="15"/>
        <end position="286"/>
    </location>
</feature>
<dbReference type="GO" id="GO:0016491">
    <property type="term" value="F:oxidoreductase activity"/>
    <property type="evidence" value="ECO:0007669"/>
    <property type="project" value="InterPro"/>
</dbReference>
<dbReference type="Pfam" id="PF00248">
    <property type="entry name" value="Aldo_ket_red"/>
    <property type="match status" value="1"/>
</dbReference>
<dbReference type="InterPro" id="IPR018170">
    <property type="entry name" value="Aldo/ket_reductase_CS"/>
</dbReference>
<dbReference type="RefSeq" id="WP_101500856.1">
    <property type="nucleotide sequence ID" value="NZ_CP025583.1"/>
</dbReference>
<organism evidence="2 3">
    <name type="scientific">Paracoccus jeotgali</name>
    <dbReference type="NCBI Taxonomy" id="2065379"/>
    <lineage>
        <taxon>Bacteria</taxon>
        <taxon>Pseudomonadati</taxon>
        <taxon>Pseudomonadota</taxon>
        <taxon>Alphaproteobacteria</taxon>
        <taxon>Rhodobacterales</taxon>
        <taxon>Paracoccaceae</taxon>
        <taxon>Paracoccus</taxon>
    </lineage>
</organism>
<accession>A0A2K9MIT2</accession>
<dbReference type="PANTHER" id="PTHR43364:SF1">
    <property type="entry name" value="OXIDOREDUCTASE YDHF"/>
    <property type="match status" value="1"/>
</dbReference>
<dbReference type="EMBL" id="CP025583">
    <property type="protein sequence ID" value="AUM75514.1"/>
    <property type="molecule type" value="Genomic_DNA"/>
</dbReference>
<dbReference type="Proteomes" id="UP000234882">
    <property type="component" value="Chromosome"/>
</dbReference>
<dbReference type="SUPFAM" id="SSF51430">
    <property type="entry name" value="NAD(P)-linked oxidoreductase"/>
    <property type="match status" value="1"/>
</dbReference>
<dbReference type="InterPro" id="IPR050523">
    <property type="entry name" value="AKR_Detox_Biosynth"/>
</dbReference>
<dbReference type="InterPro" id="IPR020471">
    <property type="entry name" value="AKR"/>
</dbReference>
<dbReference type="PANTHER" id="PTHR43364">
    <property type="entry name" value="NADH-SPECIFIC METHYLGLYOXAL REDUCTASE-RELATED"/>
    <property type="match status" value="1"/>
</dbReference>
<protein>
    <submittedName>
        <fullName evidence="2">Oxidoreductase</fullName>
    </submittedName>
</protein>